<dbReference type="AlphaFoldDB" id="M5GCH6"/>
<reference evidence="1 2" key="1">
    <citation type="journal article" date="2012" name="Science">
        <title>The Paleozoic origin of enzymatic lignin decomposition reconstructed from 31 fungal genomes.</title>
        <authorList>
            <person name="Floudas D."/>
            <person name="Binder M."/>
            <person name="Riley R."/>
            <person name="Barry K."/>
            <person name="Blanchette R.A."/>
            <person name="Henrissat B."/>
            <person name="Martinez A.T."/>
            <person name="Otillar R."/>
            <person name="Spatafora J.W."/>
            <person name="Yadav J.S."/>
            <person name="Aerts A."/>
            <person name="Benoit I."/>
            <person name="Boyd A."/>
            <person name="Carlson A."/>
            <person name="Copeland A."/>
            <person name="Coutinho P.M."/>
            <person name="de Vries R.P."/>
            <person name="Ferreira P."/>
            <person name="Findley K."/>
            <person name="Foster B."/>
            <person name="Gaskell J."/>
            <person name="Glotzer D."/>
            <person name="Gorecki P."/>
            <person name="Heitman J."/>
            <person name="Hesse C."/>
            <person name="Hori C."/>
            <person name="Igarashi K."/>
            <person name="Jurgens J.A."/>
            <person name="Kallen N."/>
            <person name="Kersten P."/>
            <person name="Kohler A."/>
            <person name="Kuees U."/>
            <person name="Kumar T.K.A."/>
            <person name="Kuo A."/>
            <person name="LaButti K."/>
            <person name="Larrondo L.F."/>
            <person name="Lindquist E."/>
            <person name="Ling A."/>
            <person name="Lombard V."/>
            <person name="Lucas S."/>
            <person name="Lundell T."/>
            <person name="Martin R."/>
            <person name="McLaughlin D.J."/>
            <person name="Morgenstern I."/>
            <person name="Morin E."/>
            <person name="Murat C."/>
            <person name="Nagy L.G."/>
            <person name="Nolan M."/>
            <person name="Ohm R.A."/>
            <person name="Patyshakuliyeva A."/>
            <person name="Rokas A."/>
            <person name="Ruiz-Duenas F.J."/>
            <person name="Sabat G."/>
            <person name="Salamov A."/>
            <person name="Samejima M."/>
            <person name="Schmutz J."/>
            <person name="Slot J.C."/>
            <person name="St John F."/>
            <person name="Stenlid J."/>
            <person name="Sun H."/>
            <person name="Sun S."/>
            <person name="Syed K."/>
            <person name="Tsang A."/>
            <person name="Wiebenga A."/>
            <person name="Young D."/>
            <person name="Pisabarro A."/>
            <person name="Eastwood D.C."/>
            <person name="Martin F."/>
            <person name="Cullen D."/>
            <person name="Grigoriev I.V."/>
            <person name="Hibbett D.S."/>
        </authorList>
    </citation>
    <scope>NUCLEOTIDE SEQUENCE [LARGE SCALE GENOMIC DNA]</scope>
    <source>
        <strain evidence="1 2">DJM-731 SS1</strain>
    </source>
</reference>
<dbReference type="STRING" id="1858805.M5GCH6"/>
<sequence>MAQPQDTALFSVNPIDRLPFELISDIFSISEQAHGDEWRLTPHETCPAAICSVSKRWKEIALATPLLWTHGKVSGPETLLQAIEWARRSEPYELHVEITLFEWQDAFRYLWAYNTRIVDIEFDGMGAHIELKDMALLSPFSNTLRHLCISLIKFPSADSLLEYLASCKELVALDIQSSTTGEEWMSEEEHTQSSARAITLEKLEDLALPANSLGERILRHIITPRLHNARKSFTSPAFVKTGGDLWIKKGHISLANTDETLISKLLPLVSDVRVLTLEYPPDGQGRIVEFCTVLLRQLGKTIRFFPLPHPGSLWNQGGQIPLPALHTLRLVNYPYLVDPARRHVFRPRDIPPQFPVTDLGLMFMARTEWESEGRTDLLSKLHFEGKRPVDWGERGELVVEQLRREGITVTTQFTN</sequence>
<accession>M5GCH6</accession>
<proteinExistence type="predicted"/>
<dbReference type="InterPro" id="IPR032675">
    <property type="entry name" value="LRR_dom_sf"/>
</dbReference>
<dbReference type="GeneID" id="63683251"/>
<dbReference type="Gene3D" id="3.80.10.10">
    <property type="entry name" value="Ribonuclease Inhibitor"/>
    <property type="match status" value="1"/>
</dbReference>
<organism evidence="1 2">
    <name type="scientific">Dacryopinax primogenitus (strain DJM 731)</name>
    <name type="common">Brown rot fungus</name>
    <dbReference type="NCBI Taxonomy" id="1858805"/>
    <lineage>
        <taxon>Eukaryota</taxon>
        <taxon>Fungi</taxon>
        <taxon>Dikarya</taxon>
        <taxon>Basidiomycota</taxon>
        <taxon>Agaricomycotina</taxon>
        <taxon>Dacrymycetes</taxon>
        <taxon>Dacrymycetales</taxon>
        <taxon>Dacrymycetaceae</taxon>
        <taxon>Dacryopinax</taxon>
    </lineage>
</organism>
<evidence type="ECO:0000313" key="2">
    <source>
        <dbReference type="Proteomes" id="UP000030653"/>
    </source>
</evidence>
<name>M5GCH6_DACPD</name>
<dbReference type="RefSeq" id="XP_040630781.1">
    <property type="nucleotide sequence ID" value="XM_040768189.1"/>
</dbReference>
<dbReference type="OrthoDB" id="2884925at2759"/>
<evidence type="ECO:0000313" key="1">
    <source>
        <dbReference type="EMBL" id="EJU03887.1"/>
    </source>
</evidence>
<gene>
    <name evidence="1" type="ORF">DACRYDRAFT_106044</name>
</gene>
<protein>
    <submittedName>
        <fullName evidence="1">Uncharacterized protein</fullName>
    </submittedName>
</protein>
<dbReference type="EMBL" id="JH795859">
    <property type="protein sequence ID" value="EJU03887.1"/>
    <property type="molecule type" value="Genomic_DNA"/>
</dbReference>
<dbReference type="Proteomes" id="UP000030653">
    <property type="component" value="Unassembled WGS sequence"/>
</dbReference>
<keyword evidence="2" id="KW-1185">Reference proteome</keyword>
<dbReference type="HOGENOM" id="CLU_662255_0_0_1"/>